<dbReference type="RefSeq" id="WP_012003332.1">
    <property type="nucleotide sequence ID" value="NC_009828.1"/>
</dbReference>
<keyword evidence="3" id="KW-1185">Reference proteome</keyword>
<dbReference type="EMBL" id="CP000812">
    <property type="protein sequence ID" value="ABV33856.1"/>
    <property type="molecule type" value="Genomic_DNA"/>
</dbReference>
<dbReference type="Proteomes" id="UP000002016">
    <property type="component" value="Chromosome"/>
</dbReference>
<keyword evidence="1" id="KW-1133">Transmembrane helix</keyword>
<feature type="transmembrane region" description="Helical" evidence="1">
    <location>
        <begin position="168"/>
        <end position="190"/>
    </location>
</feature>
<dbReference type="OrthoDB" id="371078at2"/>
<dbReference type="HOGENOM" id="CLU_078428_1_0_0"/>
<dbReference type="STRING" id="416591.Tlet_1298"/>
<reference evidence="2 3" key="2">
    <citation type="journal article" date="2009" name="Proc. Natl. Acad. Sci. U.S.A.">
        <title>On the chimeric nature, thermophilic origin, and phylogenetic placement of the Thermotogales.</title>
        <authorList>
            <person name="Zhaxybayeva O."/>
            <person name="Swithers K.S."/>
            <person name="Lapierre P."/>
            <person name="Fournier G.P."/>
            <person name="Bickhart D.M."/>
            <person name="DeBoy R.T."/>
            <person name="Nelson K.E."/>
            <person name="Nesbo C.L."/>
            <person name="Doolittle W.F."/>
            <person name="Gogarten J.P."/>
            <person name="Noll K.M."/>
        </authorList>
    </citation>
    <scope>NUCLEOTIDE SEQUENCE [LARGE SCALE GENOMIC DNA]</scope>
    <source>
        <strain evidence="3">ATCC BAA-301 / DSM 14385 / NBRC 107922 / TMO</strain>
    </source>
</reference>
<keyword evidence="1" id="KW-0472">Membrane</keyword>
<dbReference type="InterPro" id="IPR005642">
    <property type="entry name" value="LysO"/>
</dbReference>
<dbReference type="eggNOG" id="COG2431">
    <property type="taxonomic scope" value="Bacteria"/>
</dbReference>
<feature type="transmembrane region" description="Helical" evidence="1">
    <location>
        <begin position="25"/>
        <end position="44"/>
    </location>
</feature>
<keyword evidence="1" id="KW-0812">Transmembrane</keyword>
<dbReference type="AlphaFoldDB" id="A8F6S2"/>
<dbReference type="PANTHER" id="PTHR35804:SF1">
    <property type="entry name" value="LYSINE EXPORTER LYSO"/>
    <property type="match status" value="1"/>
</dbReference>
<organism evidence="2 3">
    <name type="scientific">Pseudothermotoga lettingae (strain ATCC BAA-301 / DSM 14385 / NBRC 107922 / TMO)</name>
    <name type="common">Thermotoga lettingae</name>
    <dbReference type="NCBI Taxonomy" id="416591"/>
    <lineage>
        <taxon>Bacteria</taxon>
        <taxon>Thermotogati</taxon>
        <taxon>Thermotogota</taxon>
        <taxon>Thermotogae</taxon>
        <taxon>Thermotogales</taxon>
        <taxon>Thermotogaceae</taxon>
        <taxon>Pseudothermotoga</taxon>
    </lineage>
</organism>
<reference evidence="2 3" key="1">
    <citation type="submission" date="2007-08" db="EMBL/GenBank/DDBJ databases">
        <title>Complete sequence of Thermotoga lettingae TMO.</title>
        <authorList>
            <consortium name="US DOE Joint Genome Institute"/>
            <person name="Copeland A."/>
            <person name="Lucas S."/>
            <person name="Lapidus A."/>
            <person name="Barry K."/>
            <person name="Glavina del Rio T."/>
            <person name="Dalin E."/>
            <person name="Tice H."/>
            <person name="Pitluck S."/>
            <person name="Foster B."/>
            <person name="Bruce D."/>
            <person name="Schmutz J."/>
            <person name="Larimer F."/>
            <person name="Land M."/>
            <person name="Hauser L."/>
            <person name="Kyrpides N."/>
            <person name="Mikhailova N."/>
            <person name="Nelson K."/>
            <person name="Gogarten J.P."/>
            <person name="Noll K."/>
            <person name="Richardson P."/>
        </authorList>
    </citation>
    <scope>NUCLEOTIDE SEQUENCE [LARGE SCALE GENOMIC DNA]</scope>
    <source>
        <strain evidence="3">ATCC BAA-301 / DSM 14385 / NBRC 107922 / TMO</strain>
    </source>
</reference>
<feature type="transmembrane region" description="Helical" evidence="1">
    <location>
        <begin position="113"/>
        <end position="135"/>
    </location>
</feature>
<evidence type="ECO:0000256" key="1">
    <source>
        <dbReference type="SAM" id="Phobius"/>
    </source>
</evidence>
<name>A8F6S2_PSELT</name>
<dbReference type="PANTHER" id="PTHR35804">
    <property type="entry name" value="LYSINE EXPORTER LYSO"/>
    <property type="match status" value="1"/>
</dbReference>
<proteinExistence type="predicted"/>
<gene>
    <name evidence="2" type="ordered locus">Tlet_1298</name>
</gene>
<dbReference type="GO" id="GO:0015661">
    <property type="term" value="F:L-lysine efflux transmembrane transporter activity"/>
    <property type="evidence" value="ECO:0007669"/>
    <property type="project" value="InterPro"/>
</dbReference>
<dbReference type="Pfam" id="PF03956">
    <property type="entry name" value="Lys_export"/>
    <property type="match status" value="1"/>
</dbReference>
<accession>A8F6S2</accession>
<protein>
    <recommendedName>
        <fullName evidence="4">Lysine exporter LysO family protein</fullName>
    </recommendedName>
</protein>
<feature type="transmembrane region" description="Helical" evidence="1">
    <location>
        <begin position="56"/>
        <end position="76"/>
    </location>
</feature>
<evidence type="ECO:0000313" key="2">
    <source>
        <dbReference type="EMBL" id="ABV33856.1"/>
    </source>
</evidence>
<evidence type="ECO:0000313" key="3">
    <source>
        <dbReference type="Proteomes" id="UP000002016"/>
    </source>
</evidence>
<dbReference type="KEGG" id="tle:Tlet_1298"/>
<sequence length="191" mass="20708">MIQTLAVFLAGIFFGKFIHFEIPEWFFTILLVALVFTVGISIGNEEKILSKIKKNLNTIIILSILTITGSLLGGFIASFFTKLDIREAVGASAGLGWYSLSAIMISEVHSHSLGTISFIANIFRELLSIIVVPFLAKITKYGAISCAGATSMDTLLGLISKYVPKQEVLVAFGHGVILSTFVPVLITFIFS</sequence>
<dbReference type="GO" id="GO:0005886">
    <property type="term" value="C:plasma membrane"/>
    <property type="evidence" value="ECO:0007669"/>
    <property type="project" value="TreeGrafter"/>
</dbReference>
<evidence type="ECO:0008006" key="4">
    <source>
        <dbReference type="Google" id="ProtNLM"/>
    </source>
</evidence>